<feature type="transmembrane region" description="Helical" evidence="2">
    <location>
        <begin position="7"/>
        <end position="27"/>
    </location>
</feature>
<feature type="compositionally biased region" description="Polar residues" evidence="1">
    <location>
        <begin position="110"/>
        <end position="145"/>
    </location>
</feature>
<accession>A0A4S2DIS1</accession>
<comment type="caution">
    <text evidence="4">The sequence shown here is derived from an EMBL/GenBank/DDBJ whole genome shotgun (WGS) entry which is preliminary data.</text>
</comment>
<dbReference type="InterPro" id="IPR035940">
    <property type="entry name" value="CAP_sf"/>
</dbReference>
<dbReference type="Pfam" id="PF00188">
    <property type="entry name" value="CAP"/>
    <property type="match status" value="1"/>
</dbReference>
<dbReference type="EMBL" id="SRYR01000011">
    <property type="protein sequence ID" value="TGY40764.1"/>
    <property type="molecule type" value="Genomic_DNA"/>
</dbReference>
<dbReference type="OrthoDB" id="9783944at2"/>
<name>A0A4S2DIS1_9CLOT</name>
<feature type="compositionally biased region" description="Low complexity" evidence="1">
    <location>
        <begin position="59"/>
        <end position="109"/>
    </location>
</feature>
<reference evidence="4 5" key="1">
    <citation type="submission" date="2019-04" db="EMBL/GenBank/DDBJ databases">
        <title>Microbes associate with the intestines of laboratory mice.</title>
        <authorList>
            <person name="Navarre W."/>
            <person name="Wong E."/>
            <person name="Huang K."/>
            <person name="Tropini C."/>
            <person name="Ng K."/>
            <person name="Yu B."/>
        </authorList>
    </citation>
    <scope>NUCLEOTIDE SEQUENCE [LARGE SCALE GENOMIC DNA]</scope>
    <source>
        <strain evidence="4 5">NM50_B9-20</strain>
    </source>
</reference>
<dbReference type="InterPro" id="IPR014044">
    <property type="entry name" value="CAP_dom"/>
</dbReference>
<keyword evidence="2" id="KW-1133">Transmembrane helix</keyword>
<feature type="region of interest" description="Disordered" evidence="1">
    <location>
        <begin position="37"/>
        <end position="145"/>
    </location>
</feature>
<dbReference type="PANTHER" id="PTHR31157:SF1">
    <property type="entry name" value="SCP DOMAIN-CONTAINING PROTEIN"/>
    <property type="match status" value="1"/>
</dbReference>
<feature type="compositionally biased region" description="Basic and acidic residues" evidence="1">
    <location>
        <begin position="37"/>
        <end position="58"/>
    </location>
</feature>
<keyword evidence="2" id="KW-0812">Transmembrane</keyword>
<dbReference type="PANTHER" id="PTHR31157">
    <property type="entry name" value="SCP DOMAIN-CONTAINING PROTEIN"/>
    <property type="match status" value="1"/>
</dbReference>
<evidence type="ECO:0000256" key="1">
    <source>
        <dbReference type="SAM" id="MobiDB-lite"/>
    </source>
</evidence>
<evidence type="ECO:0000259" key="3">
    <source>
        <dbReference type="Pfam" id="PF00188"/>
    </source>
</evidence>
<keyword evidence="2" id="KW-0472">Membrane</keyword>
<dbReference type="AlphaFoldDB" id="A0A4S2DIS1"/>
<evidence type="ECO:0000313" key="4">
    <source>
        <dbReference type="EMBL" id="TGY40764.1"/>
    </source>
</evidence>
<keyword evidence="5" id="KW-1185">Reference proteome</keyword>
<dbReference type="Gene3D" id="3.40.33.10">
    <property type="entry name" value="CAP"/>
    <property type="match status" value="1"/>
</dbReference>
<dbReference type="CDD" id="cd05379">
    <property type="entry name" value="CAP_bacterial"/>
    <property type="match status" value="1"/>
</dbReference>
<dbReference type="Proteomes" id="UP000306888">
    <property type="component" value="Unassembled WGS sequence"/>
</dbReference>
<evidence type="ECO:0000256" key="2">
    <source>
        <dbReference type="SAM" id="Phobius"/>
    </source>
</evidence>
<dbReference type="RefSeq" id="WP_136007934.1">
    <property type="nucleotide sequence ID" value="NZ_SRYR01000011.1"/>
</dbReference>
<sequence>MSKSRIVTIIVSLGVIVVLGVGAYFMYSNKQTPGDIAKVEEKDKNSSNQVEKENKEKNSNTPNSSNNPPNASHENNGGGSTENNNPSNGNENNNNSNNNGSTGGVTPSNPEKNPSVNPLPPQANSGNNSGSTGTPENPSAQSAPSDNNFAAEIEQLIYQRVNSERAAAGLPGLSYNTTMEKYARIKSADMGEKGYFSHEDPQGKLITDTMKADGVSYNSWGENIAYIQGKRGNEGLATEFMNNWMNSSGHRANILSTNFTSIGVGVYKIGNTYYATQEFYR</sequence>
<dbReference type="SUPFAM" id="SSF55797">
    <property type="entry name" value="PR-1-like"/>
    <property type="match status" value="1"/>
</dbReference>
<evidence type="ECO:0000313" key="5">
    <source>
        <dbReference type="Proteomes" id="UP000306888"/>
    </source>
</evidence>
<protein>
    <submittedName>
        <fullName evidence="4">CAP domain-containing protein</fullName>
    </submittedName>
</protein>
<feature type="domain" description="SCP" evidence="3">
    <location>
        <begin position="159"/>
        <end position="279"/>
    </location>
</feature>
<proteinExistence type="predicted"/>
<organism evidence="4 5">
    <name type="scientific">Clostridium sartagoforme</name>
    <dbReference type="NCBI Taxonomy" id="84031"/>
    <lineage>
        <taxon>Bacteria</taxon>
        <taxon>Bacillati</taxon>
        <taxon>Bacillota</taxon>
        <taxon>Clostridia</taxon>
        <taxon>Eubacteriales</taxon>
        <taxon>Clostridiaceae</taxon>
        <taxon>Clostridium</taxon>
    </lineage>
</organism>
<gene>
    <name evidence="4" type="ORF">E5347_14400</name>
</gene>